<dbReference type="NCBIfam" id="TIGR01087">
    <property type="entry name" value="murD"/>
    <property type="match status" value="1"/>
</dbReference>
<dbReference type="GO" id="GO:0005524">
    <property type="term" value="F:ATP binding"/>
    <property type="evidence" value="ECO:0007669"/>
    <property type="project" value="UniProtKB-KW"/>
</dbReference>
<dbReference type="Gene3D" id="3.40.1190.10">
    <property type="entry name" value="Mur-like, catalytic domain"/>
    <property type="match status" value="1"/>
</dbReference>
<keyword evidence="3" id="KW-0963">Cytoplasm</keyword>
<comment type="caution">
    <text evidence="10">The sequence shown here is derived from an EMBL/GenBank/DDBJ whole genome shotgun (WGS) entry which is preliminary data.</text>
</comment>
<evidence type="ECO:0000256" key="4">
    <source>
        <dbReference type="ARBA" id="ARBA00022598"/>
    </source>
</evidence>
<dbReference type="InterPro" id="IPR036615">
    <property type="entry name" value="Mur_ligase_C_dom_sf"/>
</dbReference>
<keyword evidence="7" id="KW-0573">Peptidoglycan synthesis</keyword>
<evidence type="ECO:0000256" key="5">
    <source>
        <dbReference type="ARBA" id="ARBA00022741"/>
    </source>
</evidence>
<keyword evidence="6" id="KW-0067">ATP-binding</keyword>
<evidence type="ECO:0000259" key="9">
    <source>
        <dbReference type="Pfam" id="PF08245"/>
    </source>
</evidence>
<dbReference type="Gene3D" id="3.40.50.720">
    <property type="entry name" value="NAD(P)-binding Rossmann-like Domain"/>
    <property type="match status" value="1"/>
</dbReference>
<dbReference type="InterPro" id="IPR004101">
    <property type="entry name" value="Mur_ligase_C"/>
</dbReference>
<sequence>MRNWNEVFEGKKITVMGLGLLGRGVGDAKFLAQHGANIIVTDIKTKEELAESVAILSDLPNVTFRLGGHDREDFKNRDFILKSAGVPLNSPYIAEAQNNNIPIKMSASWFAELAQIPTVGVTGTRGKSTVTHMLYDILTQAKLNVLLGGNVRGVSTLALLPKVEKDSFALLELDSWQCQGFGDAGISPNIAVFTTFMPDHLNYYNGDINRYLDDKAQIFLHQSDSDTLIAGSQVAPLLKEKYKTIRSHVVVTDIKKFPKEIVLKVPGEHNRENALSAIETARALGIDDSVTFSAISSFKGVAGRLEFLGTVRGVSIYNDATSTTPDALRVALHALSQNGRRPTSTILIMGGTDKELSPESFPVQAMQTTKKTILLSGSGTEKIRHLLPDAPVFSSLTEAVEDAFATAEEGDIILFSPAFASFGMFKNEFDRSDQFVRIIKEH</sequence>
<keyword evidence="4 10" id="KW-0436">Ligase</keyword>
<dbReference type="Pfam" id="PF02875">
    <property type="entry name" value="Mur_ligase_C"/>
    <property type="match status" value="1"/>
</dbReference>
<proteinExistence type="predicted"/>
<evidence type="ECO:0000256" key="3">
    <source>
        <dbReference type="ARBA" id="ARBA00022490"/>
    </source>
</evidence>
<dbReference type="InterPro" id="IPR036565">
    <property type="entry name" value="Mur-like_cat_sf"/>
</dbReference>
<keyword evidence="7" id="KW-0132">Cell division</keyword>
<comment type="pathway">
    <text evidence="2 7">Cell wall biogenesis; peptidoglycan biosynthesis.</text>
</comment>
<keyword evidence="7" id="KW-0961">Cell wall biogenesis/degradation</keyword>
<comment type="subcellular location">
    <subcellularLocation>
        <location evidence="1 7">Cytoplasm</location>
    </subcellularLocation>
</comment>
<organism evidence="10 11">
    <name type="scientific">Candidatus Kaiserbacteria bacterium CG10_big_fil_rev_8_21_14_0_10_45_20</name>
    <dbReference type="NCBI Taxonomy" id="1974607"/>
    <lineage>
        <taxon>Bacteria</taxon>
        <taxon>Candidatus Kaiseribacteriota</taxon>
    </lineage>
</organism>
<evidence type="ECO:0000259" key="8">
    <source>
        <dbReference type="Pfam" id="PF02875"/>
    </source>
</evidence>
<dbReference type="GO" id="GO:0071555">
    <property type="term" value="P:cell wall organization"/>
    <property type="evidence" value="ECO:0007669"/>
    <property type="project" value="UniProtKB-KW"/>
</dbReference>
<protein>
    <recommendedName>
        <fullName evidence="7">UDP-N-acetylmuramoylalanine--D-glutamate ligase</fullName>
        <ecNumber evidence="7">6.3.2.9</ecNumber>
    </recommendedName>
</protein>
<gene>
    <name evidence="10" type="primary">murD</name>
    <name evidence="10" type="ORF">COU15_01345</name>
</gene>
<evidence type="ECO:0000256" key="2">
    <source>
        <dbReference type="ARBA" id="ARBA00004752"/>
    </source>
</evidence>
<dbReference type="Proteomes" id="UP000229315">
    <property type="component" value="Unassembled WGS sequence"/>
</dbReference>
<evidence type="ECO:0000256" key="6">
    <source>
        <dbReference type="ARBA" id="ARBA00022840"/>
    </source>
</evidence>
<name>A0A2H0UFW8_9BACT</name>
<reference evidence="11" key="1">
    <citation type="submission" date="2017-09" db="EMBL/GenBank/DDBJ databases">
        <title>Depth-based differentiation of microbial function through sediment-hosted aquifers and enrichment of novel symbionts in the deep terrestrial subsurface.</title>
        <authorList>
            <person name="Probst A.J."/>
            <person name="Ladd B."/>
            <person name="Jarett J.K."/>
            <person name="Geller-Mcgrath D.E."/>
            <person name="Sieber C.M.K."/>
            <person name="Emerson J.B."/>
            <person name="Anantharaman K."/>
            <person name="Thomas B.C."/>
            <person name="Malmstrom R."/>
            <person name="Stieglmeier M."/>
            <person name="Klingl A."/>
            <person name="Woyke T."/>
            <person name="Ryan C.M."/>
            <person name="Banfield J.F."/>
        </authorList>
    </citation>
    <scope>NUCLEOTIDE SEQUENCE [LARGE SCALE GENOMIC DNA]</scope>
</reference>
<evidence type="ECO:0000256" key="1">
    <source>
        <dbReference type="ARBA" id="ARBA00004496"/>
    </source>
</evidence>
<dbReference type="InterPro" id="IPR013221">
    <property type="entry name" value="Mur_ligase_cen"/>
</dbReference>
<keyword evidence="7" id="KW-0131">Cell cycle</keyword>
<dbReference type="GO" id="GO:0005737">
    <property type="term" value="C:cytoplasm"/>
    <property type="evidence" value="ECO:0007669"/>
    <property type="project" value="UniProtKB-SubCell"/>
</dbReference>
<dbReference type="GO" id="GO:0051301">
    <property type="term" value="P:cell division"/>
    <property type="evidence" value="ECO:0007669"/>
    <property type="project" value="UniProtKB-KW"/>
</dbReference>
<keyword evidence="5" id="KW-0547">Nucleotide-binding</keyword>
<evidence type="ECO:0000256" key="7">
    <source>
        <dbReference type="RuleBase" id="RU003664"/>
    </source>
</evidence>
<dbReference type="SUPFAM" id="SSF51984">
    <property type="entry name" value="MurCD N-terminal domain"/>
    <property type="match status" value="1"/>
</dbReference>
<dbReference type="PANTHER" id="PTHR43692">
    <property type="entry name" value="UDP-N-ACETYLMURAMOYLALANINE--D-GLUTAMATE LIGASE"/>
    <property type="match status" value="1"/>
</dbReference>
<dbReference type="SUPFAM" id="SSF53244">
    <property type="entry name" value="MurD-like peptide ligases, peptide-binding domain"/>
    <property type="match status" value="1"/>
</dbReference>
<dbReference type="EMBL" id="PFBH01000008">
    <property type="protein sequence ID" value="PIR85287.1"/>
    <property type="molecule type" value="Genomic_DNA"/>
</dbReference>
<dbReference type="UniPathway" id="UPA00219"/>
<accession>A0A2H0UFW8</accession>
<comment type="catalytic activity">
    <reaction evidence="7">
        <text>UDP-N-acetyl-alpha-D-muramoyl-L-alanine + D-glutamate + ATP = UDP-N-acetyl-alpha-D-muramoyl-L-alanyl-D-glutamate + ADP + phosphate + H(+)</text>
        <dbReference type="Rhea" id="RHEA:16429"/>
        <dbReference type="ChEBI" id="CHEBI:15378"/>
        <dbReference type="ChEBI" id="CHEBI:29986"/>
        <dbReference type="ChEBI" id="CHEBI:30616"/>
        <dbReference type="ChEBI" id="CHEBI:43474"/>
        <dbReference type="ChEBI" id="CHEBI:83898"/>
        <dbReference type="ChEBI" id="CHEBI:83900"/>
        <dbReference type="ChEBI" id="CHEBI:456216"/>
        <dbReference type="EC" id="6.3.2.9"/>
    </reaction>
</comment>
<dbReference type="SUPFAM" id="SSF53623">
    <property type="entry name" value="MurD-like peptide ligases, catalytic domain"/>
    <property type="match status" value="1"/>
</dbReference>
<comment type="function">
    <text evidence="7">Cell wall formation. Catalyzes the addition of glutamate to the nucleotide precursor UDP-N-acetylmuramoyl-L-alanine (UMA).</text>
</comment>
<dbReference type="AlphaFoldDB" id="A0A2H0UFW8"/>
<feature type="domain" description="Mur ligase C-terminal" evidence="8">
    <location>
        <begin position="303"/>
        <end position="418"/>
    </location>
</feature>
<feature type="domain" description="Mur ligase central" evidence="9">
    <location>
        <begin position="121"/>
        <end position="248"/>
    </location>
</feature>
<keyword evidence="7" id="KW-0133">Cell shape</keyword>
<dbReference type="Pfam" id="PF08245">
    <property type="entry name" value="Mur_ligase_M"/>
    <property type="match status" value="1"/>
</dbReference>
<dbReference type="InterPro" id="IPR005762">
    <property type="entry name" value="MurD"/>
</dbReference>
<dbReference type="GO" id="GO:0009252">
    <property type="term" value="P:peptidoglycan biosynthetic process"/>
    <property type="evidence" value="ECO:0007669"/>
    <property type="project" value="UniProtKB-UniPathway"/>
</dbReference>
<dbReference type="GO" id="GO:0008764">
    <property type="term" value="F:UDP-N-acetylmuramoylalanine-D-glutamate ligase activity"/>
    <property type="evidence" value="ECO:0007669"/>
    <property type="project" value="UniProtKB-EC"/>
</dbReference>
<dbReference type="EC" id="6.3.2.9" evidence="7"/>
<evidence type="ECO:0000313" key="10">
    <source>
        <dbReference type="EMBL" id="PIR85287.1"/>
    </source>
</evidence>
<dbReference type="GO" id="GO:0008360">
    <property type="term" value="P:regulation of cell shape"/>
    <property type="evidence" value="ECO:0007669"/>
    <property type="project" value="UniProtKB-KW"/>
</dbReference>
<dbReference type="Pfam" id="PF21799">
    <property type="entry name" value="MurD-like_N"/>
    <property type="match status" value="1"/>
</dbReference>
<dbReference type="Gene3D" id="3.90.190.20">
    <property type="entry name" value="Mur ligase, C-terminal domain"/>
    <property type="match status" value="1"/>
</dbReference>
<dbReference type="PANTHER" id="PTHR43692:SF1">
    <property type="entry name" value="UDP-N-ACETYLMURAMOYLALANINE--D-GLUTAMATE LIGASE"/>
    <property type="match status" value="1"/>
</dbReference>
<evidence type="ECO:0000313" key="11">
    <source>
        <dbReference type="Proteomes" id="UP000229315"/>
    </source>
</evidence>